<dbReference type="AlphaFoldDB" id="A0AA37TNV1"/>
<dbReference type="InterPro" id="IPR029052">
    <property type="entry name" value="Metallo-depent_PP-like"/>
</dbReference>
<dbReference type="InterPro" id="IPR004843">
    <property type="entry name" value="Calcineurin-like_PHP"/>
</dbReference>
<keyword evidence="2" id="KW-0378">Hydrolase</keyword>
<feature type="domain" description="Calcineurin-like phosphoesterase" evidence="1">
    <location>
        <begin position="38"/>
        <end position="130"/>
    </location>
</feature>
<comment type="caution">
    <text evidence="2">The sequence shown here is derived from an EMBL/GenBank/DDBJ whole genome shotgun (WGS) entry which is preliminary data.</text>
</comment>
<evidence type="ECO:0000313" key="3">
    <source>
        <dbReference type="Proteomes" id="UP001157440"/>
    </source>
</evidence>
<gene>
    <name evidence="2" type="ORF">GCM10007890_65420</name>
</gene>
<evidence type="ECO:0000259" key="1">
    <source>
        <dbReference type="Pfam" id="PF00149"/>
    </source>
</evidence>
<protein>
    <submittedName>
        <fullName evidence="2">Hydrolase</fullName>
    </submittedName>
</protein>
<proteinExistence type="predicted"/>
<accession>A0AA37TNV1</accession>
<dbReference type="Pfam" id="PF00149">
    <property type="entry name" value="Metallophos"/>
    <property type="match status" value="1"/>
</dbReference>
<name>A0AA37TNV1_9HYPH</name>
<dbReference type="SUPFAM" id="SSF56300">
    <property type="entry name" value="Metallo-dependent phosphatases"/>
    <property type="match status" value="1"/>
</dbReference>
<evidence type="ECO:0000313" key="2">
    <source>
        <dbReference type="EMBL" id="GLS74524.1"/>
    </source>
</evidence>
<dbReference type="EMBL" id="BSPL01000038">
    <property type="protein sequence ID" value="GLS74524.1"/>
    <property type="molecule type" value="Genomic_DNA"/>
</dbReference>
<organism evidence="2 3">
    <name type="scientific">Methylobacterium tardum</name>
    <dbReference type="NCBI Taxonomy" id="374432"/>
    <lineage>
        <taxon>Bacteria</taxon>
        <taxon>Pseudomonadati</taxon>
        <taxon>Pseudomonadota</taxon>
        <taxon>Alphaproteobacteria</taxon>
        <taxon>Hyphomicrobiales</taxon>
        <taxon>Methylobacteriaceae</taxon>
        <taxon>Methylobacterium</taxon>
    </lineage>
</organism>
<dbReference type="GO" id="GO:0016787">
    <property type="term" value="F:hydrolase activity"/>
    <property type="evidence" value="ECO:0007669"/>
    <property type="project" value="UniProtKB-KW"/>
</dbReference>
<dbReference type="Gene3D" id="3.60.21.10">
    <property type="match status" value="1"/>
</dbReference>
<sequence>MPRSLARGAARPTSLRNRTDRRDGIVDAISGAGLDGMAIYFTADTHFGDPHILRHRRARFGSVEAHDEALVAGWNAVVGPEDSVWHLGDFAAHASRDHCAAIFARLNGTKRLVRGNHDSNRVLDLPWAEPPVDSVRLSVPDAQGHAHRLFLSHYAHRAWPGLWRETRHLYGHSHGWLPDTTRSCDVGVDAWNDRPATLAAILARQEAAALVPEELAAHGLR</sequence>
<reference evidence="3" key="1">
    <citation type="journal article" date="2019" name="Int. J. Syst. Evol. Microbiol.">
        <title>The Global Catalogue of Microorganisms (GCM) 10K type strain sequencing project: providing services to taxonomists for standard genome sequencing and annotation.</title>
        <authorList>
            <consortium name="The Broad Institute Genomics Platform"/>
            <consortium name="The Broad Institute Genome Sequencing Center for Infectious Disease"/>
            <person name="Wu L."/>
            <person name="Ma J."/>
        </authorList>
    </citation>
    <scope>NUCLEOTIDE SEQUENCE [LARGE SCALE GENOMIC DNA]</scope>
    <source>
        <strain evidence="3">NBRC 103632</strain>
    </source>
</reference>
<dbReference type="Proteomes" id="UP001157440">
    <property type="component" value="Unassembled WGS sequence"/>
</dbReference>
<keyword evidence="3" id="KW-1185">Reference proteome</keyword>